<keyword evidence="2" id="KW-1133">Transmembrane helix</keyword>
<accession>A0A4Y7QFE9</accession>
<dbReference type="VEuPathDB" id="FungiDB:BD410DRAFT_895443"/>
<evidence type="ECO:0000313" key="3">
    <source>
        <dbReference type="EMBL" id="TDL25981.1"/>
    </source>
</evidence>
<name>A0A4Y7QFE9_9AGAM</name>
<dbReference type="Proteomes" id="UP000294933">
    <property type="component" value="Unassembled WGS sequence"/>
</dbReference>
<sequence length="2411" mass="252452">MEEIQHARVSSGIYHDGYHQFNGSTESLRNRGEAPAGTAITEEGEHTQEGPFGDHHSTTAHAASAAGAGAAGATAEKTVDPNVAWYRRPGWWKSRPVIICQIITALLGIALLFILLFPVVKAIAQLVVKRSNINITFASIKNPTNTSFNLDMEGVVTNTGIFNAKIEFTQPVNVFWVNGDTQKELGSITLDALSAKHKRAYINQTTTFNVLDQAAFGEFTSFMITQPQFKWRLKSGGLKVHALKFPVANGVNFDKIVTLNGINNFNGNVTLLDFQLPSDNPAGGINFYALTQLNNTSPFQIDLGTIVFNLTYKDVFMGTGTGYTQELDRGINAIALNGTLIPHTDKTELAVLSELFTQYLNGQSSPVLAEGHASLLKDNTTVSWLSQGLQNLTLNVPFKAPSAINPIKSIDIGYLNLSFTDASAWSPLSNTNEVQAALELPFGFGLAIGQIENTFNISQNGSTIAALSTPLGASTSSISVLGPTDTKGTINITIINTNLAVPADAHTLFSQFNHDLTNGNNSIIQLTGHSRAVANLSIGQITLDPINFNVPSSLKGLQGLKTGVAITSVDVMGGSTDALQLNIGVDIANPSNLNLQVGDINLQLFRDGGLIGTTLLPNLTLDIGNNSRVAQGQFQANNNAQSRQTLNDFVGKKDVPVSISGYQNSTSIPSLLEAFQSLALNATIPGLKTNLLENAALTVLPTTGHANDMAHVSVNLANPFTAGLVITKISSSVASHGIKLGTIETTTNFAAAGKKTSASPALDFDMNMDPSALFSVTRALAADAGLETDQLDAIVAIGGIKYLATTSQDSAPAVQRRANMFTGFDLPTYVQKAFKGLRSDVSLTSAVTIGDYSTTLDYTQLAVPVVTDDSLNLLLPILAQPIVQKLVSASTLGISTVVISNPGQNSFSTKLSGSITDAGPFDATISFGSGLTISWNGKPLGSIQMPDVALVGDVGGTIDVTADFTVADVDHLTDFTKALLTEPSFAWDIAGENLSISALGIVVPGVSLTTKTVELKGMNGLKDGVKIETFDLPSDDPAGGIHLTLSTTVTNPSQVGIELSSIGFQNFFGSTNLGPVVSQGGFTLAPQSTIQLPLVGRLIPQSAASGLADVSNLFTRFIHGQDSPVTVNGDSAGPSDVTWLNNAIKSLQIQTVLPARGPLDVIKSISLDALELLFTTGTAYDPSTTSNAATAAFQLPFAFPLDIKALEQNITIGFQGQSFAQLNIPKGPSTTDVAARIIHLTFDNVPMTVFGNKHSVFQQFLAATTVADTQSFSLAGSANTDAQTAVGLLSISDINFSVETSIKGLQGLNTKPVVVSNLDVNHGFSDFLLITVSTELFNPSNITIGMGDVAFGLQFEDQSLGTADISNLIVTPGEGNYSTNVHFAPHGGATSAGQTLLQNYIQGVDSSTTIVGSTGSTPIDSLGPALAEIKLSPVNIPAIHQNLITSTSLTFPTDIVKTGVASVTFALSNPFTASINLLKVDATATFHGLTLGTIKNVDLSSSPIHANGHSDITSPTLPFQFNDQPTIVIQLLLLRAQETGVDLGPLVALFQIVTGDPNFNPPIVSSVDPNPPTCVSGQQFDVDSAVLKALAGLQVDLAVKSSLKLDDFATDLTFNQLNVPAVTDQTALFLIGAVAPPVVQKLVDGSTLSFRSANITNISDDGFDLSLSGSLLGTGPLDAQITFVDPVKVTWQGKDIATIALPPVCAAANSGVPDYETKGRLTITDQKAFTEFAVFLLHNPSFDWVISTTTLRVAALGTIFDKVSLTKTVTLSAFNGLPGVTIGNFQLPSDDPAGGIHIETDSLIPSPAQIGIDLGTVSFQSFFNDVLVGPLSGSGLTLVPQASTALHLSGRIVPQSGANLDAIGKLFSAFLAGANQTLVVKGQSVQPSGSSQPVAWLSTAFQSLTLQVTLPGQIFTVIQSITLGDFGVIMLTEDQDFSPLASSNSTVATYKNPFGFSLQVVQASQDITLGANGVDVARLALPNVPTTGGVSTGNPVDLDISFKNVPMVSLNNAAFEQFFAVATDTSELNFQLKGSADVVGRTAIGDVPISGIPFNVPSQLKGINSFNGQASLSNIKITGSGGTGGNEFVVSPLTTVLDNPSTISLQTNNIALPVFFDNVMIGRAAIPQFNQIPGQNTIQSEFHYAPPNANDTVAQSFLTKFLTSGDNIPLTIKGDAASTPFQSLQPAFEGLSLAATLPGLNFPNIISHIGVTITLDSFDDNLVIIDFDVSNPLDTPLKIDYVQSDASSDGIVYASFAHNFDNFVIPAKGTANSGQIPNVFLIQGIDASLNIVGLPLDIAAGQTVEIGVGGYTVPFMKLQQTGVPTDYTFSLDTAFRQNHNTTSSSASKSSTSSSSSTATTSNADKTTSTIPTTSSIQTTPSPAAADPVKATPTPSPTPSPSTSPTPSPPPS</sequence>
<protein>
    <recommendedName>
        <fullName evidence="5">Pre-rRNA processing protein</fullName>
    </recommendedName>
</protein>
<feature type="compositionally biased region" description="Low complexity" evidence="1">
    <location>
        <begin position="2340"/>
        <end position="2382"/>
    </location>
</feature>
<dbReference type="SUPFAM" id="SSF117070">
    <property type="entry name" value="LEA14-like"/>
    <property type="match status" value="1"/>
</dbReference>
<dbReference type="STRING" id="50990.A0A4Y7QFE9"/>
<dbReference type="PANTHER" id="PTHR35895">
    <property type="entry name" value="CHROMOSOME 16, WHOLE GENOME SHOTGUN SEQUENCE"/>
    <property type="match status" value="1"/>
</dbReference>
<feature type="region of interest" description="Disordered" evidence="1">
    <location>
        <begin position="45"/>
        <end position="73"/>
    </location>
</feature>
<dbReference type="EMBL" id="ML170162">
    <property type="protein sequence ID" value="TDL25981.1"/>
    <property type="molecule type" value="Genomic_DNA"/>
</dbReference>
<evidence type="ECO:0000256" key="2">
    <source>
        <dbReference type="SAM" id="Phobius"/>
    </source>
</evidence>
<evidence type="ECO:0008006" key="5">
    <source>
        <dbReference type="Google" id="ProtNLM"/>
    </source>
</evidence>
<keyword evidence="4" id="KW-1185">Reference proteome</keyword>
<keyword evidence="2" id="KW-0812">Transmembrane</keyword>
<feature type="transmembrane region" description="Helical" evidence="2">
    <location>
        <begin position="97"/>
        <end position="120"/>
    </location>
</feature>
<feature type="compositionally biased region" description="Pro residues" evidence="1">
    <location>
        <begin position="2393"/>
        <end position="2411"/>
    </location>
</feature>
<gene>
    <name evidence="3" type="ORF">BD410DRAFT_895443</name>
</gene>
<reference evidence="3 4" key="1">
    <citation type="submission" date="2018-06" db="EMBL/GenBank/DDBJ databases">
        <title>A transcriptomic atlas of mushroom development highlights an independent origin of complex multicellularity.</title>
        <authorList>
            <consortium name="DOE Joint Genome Institute"/>
            <person name="Krizsan K."/>
            <person name="Almasi E."/>
            <person name="Merenyi Z."/>
            <person name="Sahu N."/>
            <person name="Viragh M."/>
            <person name="Koszo T."/>
            <person name="Mondo S."/>
            <person name="Kiss B."/>
            <person name="Balint B."/>
            <person name="Kues U."/>
            <person name="Barry K."/>
            <person name="Hegedus J.C."/>
            <person name="Henrissat B."/>
            <person name="Johnson J."/>
            <person name="Lipzen A."/>
            <person name="Ohm R."/>
            <person name="Nagy I."/>
            <person name="Pangilinan J."/>
            <person name="Yan J."/>
            <person name="Xiong Y."/>
            <person name="Grigoriev I.V."/>
            <person name="Hibbett D.S."/>
            <person name="Nagy L.G."/>
        </authorList>
    </citation>
    <scope>NUCLEOTIDE SEQUENCE [LARGE SCALE GENOMIC DNA]</scope>
    <source>
        <strain evidence="3 4">SZMC22713</strain>
    </source>
</reference>
<evidence type="ECO:0000256" key="1">
    <source>
        <dbReference type="SAM" id="MobiDB-lite"/>
    </source>
</evidence>
<feature type="region of interest" description="Disordered" evidence="1">
    <location>
        <begin position="2339"/>
        <end position="2411"/>
    </location>
</feature>
<dbReference type="GO" id="GO:0000329">
    <property type="term" value="C:fungal-type vacuole membrane"/>
    <property type="evidence" value="ECO:0007669"/>
    <property type="project" value="InterPro"/>
</dbReference>
<proteinExistence type="predicted"/>
<evidence type="ECO:0000313" key="4">
    <source>
        <dbReference type="Proteomes" id="UP000294933"/>
    </source>
</evidence>
<dbReference type="OrthoDB" id="10039566at2759"/>
<dbReference type="InterPro" id="IPR022185">
    <property type="entry name" value="DUF3712"/>
</dbReference>
<dbReference type="InterPro" id="IPR046368">
    <property type="entry name" value="Tag1"/>
</dbReference>
<feature type="compositionally biased region" description="Low complexity" evidence="1">
    <location>
        <begin position="59"/>
        <end position="73"/>
    </location>
</feature>
<feature type="compositionally biased region" description="Basic and acidic residues" evidence="1">
    <location>
        <begin position="45"/>
        <end position="57"/>
    </location>
</feature>
<dbReference type="Pfam" id="PF12505">
    <property type="entry name" value="DUF3712"/>
    <property type="match status" value="6"/>
</dbReference>
<dbReference type="PANTHER" id="PTHR35895:SF1">
    <property type="entry name" value="LIPID-BINDING SERUM GLYCOPROTEIN C-TERMINAL DOMAIN-CONTAINING PROTEIN"/>
    <property type="match status" value="1"/>
</dbReference>
<keyword evidence="2" id="KW-0472">Membrane</keyword>
<organism evidence="3 4">
    <name type="scientific">Rickenella mellea</name>
    <dbReference type="NCBI Taxonomy" id="50990"/>
    <lineage>
        <taxon>Eukaryota</taxon>
        <taxon>Fungi</taxon>
        <taxon>Dikarya</taxon>
        <taxon>Basidiomycota</taxon>
        <taxon>Agaricomycotina</taxon>
        <taxon>Agaricomycetes</taxon>
        <taxon>Hymenochaetales</taxon>
        <taxon>Rickenellaceae</taxon>
        <taxon>Rickenella</taxon>
    </lineage>
</organism>